<dbReference type="InterPro" id="IPR002509">
    <property type="entry name" value="NODB_dom"/>
</dbReference>
<proteinExistence type="predicted"/>
<evidence type="ECO:0000259" key="3">
    <source>
        <dbReference type="Pfam" id="PF01522"/>
    </source>
</evidence>
<dbReference type="Gene3D" id="2.60.120.560">
    <property type="entry name" value="Exo-inulinase, domain 1"/>
    <property type="match status" value="1"/>
</dbReference>
<name>A0A2H0USA8_9BACT</name>
<keyword evidence="2" id="KW-0732">Signal</keyword>
<feature type="domain" description="NodB homology" evidence="3">
    <location>
        <begin position="152"/>
        <end position="299"/>
    </location>
</feature>
<protein>
    <recommendedName>
        <fullName evidence="3">NodB homology domain-containing protein</fullName>
    </recommendedName>
</protein>
<organism evidence="4 5">
    <name type="scientific">Candidatus Harrisonbacteria bacterium CG10_big_fil_rev_8_21_14_0_10_40_38</name>
    <dbReference type="NCBI Taxonomy" id="1974583"/>
    <lineage>
        <taxon>Bacteria</taxon>
        <taxon>Candidatus Harrisoniibacteriota</taxon>
    </lineage>
</organism>
<comment type="caution">
    <text evidence="4">The sequence shown here is derived from an EMBL/GenBank/DDBJ whole genome shotgun (WGS) entry which is preliminary data.</text>
</comment>
<dbReference type="AlphaFoldDB" id="A0A2H0USA8"/>
<dbReference type="PANTHER" id="PTHR34216:SF3">
    <property type="entry name" value="POLY-BETA-1,6-N-ACETYL-D-GLUCOSAMINE N-DEACETYLASE"/>
    <property type="match status" value="1"/>
</dbReference>
<dbReference type="GO" id="GO:0016810">
    <property type="term" value="F:hydrolase activity, acting on carbon-nitrogen (but not peptide) bonds"/>
    <property type="evidence" value="ECO:0007669"/>
    <property type="project" value="InterPro"/>
</dbReference>
<dbReference type="GO" id="GO:0005576">
    <property type="term" value="C:extracellular region"/>
    <property type="evidence" value="ECO:0007669"/>
    <property type="project" value="UniProtKB-SubCell"/>
</dbReference>
<evidence type="ECO:0000256" key="1">
    <source>
        <dbReference type="ARBA" id="ARBA00004613"/>
    </source>
</evidence>
<evidence type="ECO:0000313" key="4">
    <source>
        <dbReference type="EMBL" id="PIR89290.1"/>
    </source>
</evidence>
<gene>
    <name evidence="4" type="ORF">COU07_00100</name>
</gene>
<comment type="subcellular location">
    <subcellularLocation>
        <location evidence="1">Secreted</location>
    </subcellularLocation>
</comment>
<accession>A0A2H0USA8</accession>
<dbReference type="InterPro" id="IPR011330">
    <property type="entry name" value="Glyco_hydro/deAcase_b/a-brl"/>
</dbReference>
<dbReference type="InterPro" id="IPR051398">
    <property type="entry name" value="Polysacch_Deacetylase"/>
</dbReference>
<dbReference type="SUPFAM" id="SSF88713">
    <property type="entry name" value="Glycoside hydrolase/deacetylase"/>
    <property type="match status" value="1"/>
</dbReference>
<dbReference type="Proteomes" id="UP000231157">
    <property type="component" value="Unassembled WGS sequence"/>
</dbReference>
<dbReference type="Gene3D" id="3.20.20.370">
    <property type="entry name" value="Glycoside hydrolase/deacetylase"/>
    <property type="match status" value="1"/>
</dbReference>
<dbReference type="EMBL" id="PFAZ01000001">
    <property type="protein sequence ID" value="PIR89290.1"/>
    <property type="molecule type" value="Genomic_DNA"/>
</dbReference>
<evidence type="ECO:0000313" key="5">
    <source>
        <dbReference type="Proteomes" id="UP000231157"/>
    </source>
</evidence>
<sequence length="544" mass="62476">MGNKVNFMRYADFSFKKVLSMTMVFMILIFATGITYGQKKDYLRGFSISYYFNTIENTLKTFAYKYEFSNYQGNSFTASVFDALGKDFSLNSDNSGKTAKSLPVLVYHGITANTDEFNISPDLFKEQMFALKEAGYETVKIDDVMAFFRGEKTLPEKSFLLTFDDGRRDSFYNADPILQTLNYTAVMFVITKESVSEANSRSSFYLSKWELERVAKNNNWEIESHGRNAHGFYPIDEKGNSGHFFSNKLWLKDKNRLETTEEFEDRITEDMIGAKEDLENSFRIHVTSFAFPFGEFGQEETNFNEANEIALRDSKSIYDFLYYQIRGENGFTRNYPTEDSFLIKRIKVETSWKGSDLVWLLNTSSDKSLSYIDNMDSDNGWLDPWGDSYMENENLVLKASPNTKGSFVFLNGTYLWSNYELEASVNFPKGSAVALIAQYKDEKNYSMCKFTYDHATLEEKIDGKQKILAITKKPFDLPRSEWGKIGAIVDGNTISCLWNSEEAIPKEEVNEILSHGGIGFTTWGEKFNESELRIKKIVASPIEL</sequence>
<dbReference type="GO" id="GO:0005975">
    <property type="term" value="P:carbohydrate metabolic process"/>
    <property type="evidence" value="ECO:0007669"/>
    <property type="project" value="InterPro"/>
</dbReference>
<dbReference type="Pfam" id="PF01522">
    <property type="entry name" value="Polysacc_deac_1"/>
    <property type="match status" value="1"/>
</dbReference>
<dbReference type="PANTHER" id="PTHR34216">
    <property type="match status" value="1"/>
</dbReference>
<evidence type="ECO:0000256" key="2">
    <source>
        <dbReference type="ARBA" id="ARBA00022729"/>
    </source>
</evidence>
<reference evidence="5" key="1">
    <citation type="submission" date="2017-09" db="EMBL/GenBank/DDBJ databases">
        <title>Depth-based differentiation of microbial function through sediment-hosted aquifers and enrichment of novel symbionts in the deep terrestrial subsurface.</title>
        <authorList>
            <person name="Probst A.J."/>
            <person name="Ladd B."/>
            <person name="Jarett J.K."/>
            <person name="Geller-Mcgrath D.E."/>
            <person name="Sieber C.M.K."/>
            <person name="Emerson J.B."/>
            <person name="Anantharaman K."/>
            <person name="Thomas B.C."/>
            <person name="Malmstrom R."/>
            <person name="Stieglmeier M."/>
            <person name="Klingl A."/>
            <person name="Woyke T."/>
            <person name="Ryan C.M."/>
            <person name="Banfield J.F."/>
        </authorList>
    </citation>
    <scope>NUCLEOTIDE SEQUENCE [LARGE SCALE GENOMIC DNA]</scope>
</reference>